<dbReference type="RefSeq" id="WP_343842069.1">
    <property type="nucleotide sequence ID" value="NZ_BAAADO010000005.1"/>
</dbReference>
<accession>A0ABN1BIG1</accession>
<protein>
    <recommendedName>
        <fullName evidence="1">YhfM-like domain-containing protein</fullName>
    </recommendedName>
</protein>
<dbReference type="PROSITE" id="PS51257">
    <property type="entry name" value="PROKAR_LIPOPROTEIN"/>
    <property type="match status" value="1"/>
</dbReference>
<sequence length="129" mass="14892">MRKVLGGIGIFFLLISGCSSSNLLPHHPIEKVVVKKTDDQKTYTTTDEEEIQMLKQAFQEAEKLNGVMDIRTHDYEVTFYFDDEESKTLWMWLTKKSGMAMDPANTHIGYDLKSSHVKDLHTINYFKNS</sequence>
<evidence type="ECO:0000259" key="1">
    <source>
        <dbReference type="Pfam" id="PF26353"/>
    </source>
</evidence>
<comment type="caution">
    <text evidence="2">The sequence shown here is derived from an EMBL/GenBank/DDBJ whole genome shotgun (WGS) entry which is preliminary data.</text>
</comment>
<keyword evidence="3" id="KW-1185">Reference proteome</keyword>
<evidence type="ECO:0000313" key="3">
    <source>
        <dbReference type="Proteomes" id="UP001500880"/>
    </source>
</evidence>
<proteinExistence type="predicted"/>
<name>A0ABN1BIG1_9BACI</name>
<gene>
    <name evidence="2" type="ORF">GCM10008986_26980</name>
</gene>
<dbReference type="EMBL" id="BAAADO010000005">
    <property type="protein sequence ID" value="GAA0498476.1"/>
    <property type="molecule type" value="Genomic_DNA"/>
</dbReference>
<dbReference type="Proteomes" id="UP001500880">
    <property type="component" value="Unassembled WGS sequence"/>
</dbReference>
<feature type="domain" description="YhfM-like" evidence="1">
    <location>
        <begin position="29"/>
        <end position="123"/>
    </location>
</feature>
<evidence type="ECO:0000313" key="2">
    <source>
        <dbReference type="EMBL" id="GAA0498476.1"/>
    </source>
</evidence>
<organism evidence="2 3">
    <name type="scientific">Salinibacillus aidingensis</name>
    <dbReference type="NCBI Taxonomy" id="237684"/>
    <lineage>
        <taxon>Bacteria</taxon>
        <taxon>Bacillati</taxon>
        <taxon>Bacillota</taxon>
        <taxon>Bacilli</taxon>
        <taxon>Bacillales</taxon>
        <taxon>Bacillaceae</taxon>
        <taxon>Salinibacillus</taxon>
    </lineage>
</organism>
<dbReference type="Pfam" id="PF26353">
    <property type="entry name" value="YhfM"/>
    <property type="match status" value="1"/>
</dbReference>
<dbReference type="InterPro" id="IPR058780">
    <property type="entry name" value="YhfM-like_dom"/>
</dbReference>
<reference evidence="2 3" key="1">
    <citation type="journal article" date="2019" name="Int. J. Syst. Evol. Microbiol.">
        <title>The Global Catalogue of Microorganisms (GCM) 10K type strain sequencing project: providing services to taxonomists for standard genome sequencing and annotation.</title>
        <authorList>
            <consortium name="The Broad Institute Genomics Platform"/>
            <consortium name="The Broad Institute Genome Sequencing Center for Infectious Disease"/>
            <person name="Wu L."/>
            <person name="Ma J."/>
        </authorList>
    </citation>
    <scope>NUCLEOTIDE SEQUENCE [LARGE SCALE GENOMIC DNA]</scope>
    <source>
        <strain evidence="2 3">JCM 12389</strain>
    </source>
</reference>